<dbReference type="AlphaFoldDB" id="A0AAN9E2S4"/>
<dbReference type="PROSITE" id="PS51767">
    <property type="entry name" value="PEPTIDASE_A1"/>
    <property type="match status" value="1"/>
</dbReference>
<keyword evidence="2" id="KW-0645">Protease</keyword>
<name>A0AAN9E2S4_CROPI</name>
<evidence type="ECO:0000256" key="1">
    <source>
        <dbReference type="ARBA" id="ARBA00007447"/>
    </source>
</evidence>
<evidence type="ECO:0000259" key="7">
    <source>
        <dbReference type="PROSITE" id="PS51767"/>
    </source>
</evidence>
<dbReference type="GO" id="GO:0005576">
    <property type="term" value="C:extracellular region"/>
    <property type="evidence" value="ECO:0007669"/>
    <property type="project" value="TreeGrafter"/>
</dbReference>
<evidence type="ECO:0000256" key="2">
    <source>
        <dbReference type="ARBA" id="ARBA00022670"/>
    </source>
</evidence>
<protein>
    <recommendedName>
        <fullName evidence="7">Peptidase A1 domain-containing protein</fullName>
    </recommendedName>
</protein>
<dbReference type="InterPro" id="IPR032799">
    <property type="entry name" value="TAXi_C"/>
</dbReference>
<dbReference type="SUPFAM" id="SSF50630">
    <property type="entry name" value="Acid proteases"/>
    <property type="match status" value="1"/>
</dbReference>
<dbReference type="GO" id="GO:0004190">
    <property type="term" value="F:aspartic-type endopeptidase activity"/>
    <property type="evidence" value="ECO:0007669"/>
    <property type="project" value="UniProtKB-KW"/>
</dbReference>
<evidence type="ECO:0000313" key="9">
    <source>
        <dbReference type="Proteomes" id="UP001372338"/>
    </source>
</evidence>
<keyword evidence="9" id="KW-1185">Reference proteome</keyword>
<keyword evidence="5" id="KW-0325">Glycoprotein</keyword>
<feature type="signal peptide" evidence="6">
    <location>
        <begin position="1"/>
        <end position="19"/>
    </location>
</feature>
<proteinExistence type="inferred from homology"/>
<dbReference type="Gene3D" id="2.40.70.10">
    <property type="entry name" value="Acid Proteases"/>
    <property type="match status" value="2"/>
</dbReference>
<accession>A0AAN9E2S4</accession>
<dbReference type="Pfam" id="PF14541">
    <property type="entry name" value="TAXi_C"/>
    <property type="match status" value="1"/>
</dbReference>
<reference evidence="8 9" key="1">
    <citation type="submission" date="2024-01" db="EMBL/GenBank/DDBJ databases">
        <title>The genomes of 5 underutilized Papilionoideae crops provide insights into root nodulation and disease resistanc.</title>
        <authorList>
            <person name="Yuan L."/>
        </authorList>
    </citation>
    <scope>NUCLEOTIDE SEQUENCE [LARGE SCALE GENOMIC DNA]</scope>
    <source>
        <strain evidence="8">ZHUSHIDOU_FW_LH</strain>
        <tissue evidence="8">Leaf</tissue>
    </source>
</reference>
<dbReference type="Proteomes" id="UP001372338">
    <property type="component" value="Unassembled WGS sequence"/>
</dbReference>
<keyword evidence="3" id="KW-0064">Aspartyl protease</keyword>
<dbReference type="PANTHER" id="PTHR47967:SF128">
    <property type="entry name" value="ASPARTIC PROTEINASE CDR1-LIKE"/>
    <property type="match status" value="1"/>
</dbReference>
<dbReference type="InterPro" id="IPR034161">
    <property type="entry name" value="Pepsin-like_plant"/>
</dbReference>
<feature type="domain" description="Peptidase A1" evidence="7">
    <location>
        <begin position="104"/>
        <end position="402"/>
    </location>
</feature>
<gene>
    <name evidence="8" type="ORF">RIF29_39970</name>
</gene>
<evidence type="ECO:0000256" key="4">
    <source>
        <dbReference type="ARBA" id="ARBA00022801"/>
    </source>
</evidence>
<evidence type="ECO:0000256" key="6">
    <source>
        <dbReference type="SAM" id="SignalP"/>
    </source>
</evidence>
<dbReference type="GO" id="GO:0006508">
    <property type="term" value="P:proteolysis"/>
    <property type="evidence" value="ECO:0007669"/>
    <property type="project" value="UniProtKB-KW"/>
</dbReference>
<dbReference type="Pfam" id="PF14543">
    <property type="entry name" value="TAXi_N"/>
    <property type="match status" value="1"/>
</dbReference>
<dbReference type="CDD" id="cd05476">
    <property type="entry name" value="pepsin_A_like_plant"/>
    <property type="match status" value="1"/>
</dbReference>
<dbReference type="InterPro" id="IPR051708">
    <property type="entry name" value="Plant_Aspart_Prot_A1"/>
</dbReference>
<dbReference type="PANTHER" id="PTHR47967">
    <property type="entry name" value="OS07G0603500 PROTEIN-RELATED"/>
    <property type="match status" value="1"/>
</dbReference>
<dbReference type="EMBL" id="JAYWIO010000008">
    <property type="protein sequence ID" value="KAK7245135.1"/>
    <property type="molecule type" value="Genomic_DNA"/>
</dbReference>
<evidence type="ECO:0000313" key="8">
    <source>
        <dbReference type="EMBL" id="KAK7245135.1"/>
    </source>
</evidence>
<comment type="similarity">
    <text evidence="1">Belongs to the peptidase A1 family.</text>
</comment>
<comment type="caution">
    <text evidence="8">The sequence shown here is derived from an EMBL/GenBank/DDBJ whole genome shotgun (WGS) entry which is preliminary data.</text>
</comment>
<evidence type="ECO:0000256" key="3">
    <source>
        <dbReference type="ARBA" id="ARBA00022750"/>
    </source>
</evidence>
<dbReference type="InterPro" id="IPR033121">
    <property type="entry name" value="PEPTIDASE_A1"/>
</dbReference>
<keyword evidence="4" id="KW-0378">Hydrolase</keyword>
<organism evidence="8 9">
    <name type="scientific">Crotalaria pallida</name>
    <name type="common">Smooth rattlebox</name>
    <name type="synonym">Crotalaria striata</name>
    <dbReference type="NCBI Taxonomy" id="3830"/>
    <lineage>
        <taxon>Eukaryota</taxon>
        <taxon>Viridiplantae</taxon>
        <taxon>Streptophyta</taxon>
        <taxon>Embryophyta</taxon>
        <taxon>Tracheophyta</taxon>
        <taxon>Spermatophyta</taxon>
        <taxon>Magnoliopsida</taxon>
        <taxon>eudicotyledons</taxon>
        <taxon>Gunneridae</taxon>
        <taxon>Pentapetalae</taxon>
        <taxon>rosids</taxon>
        <taxon>fabids</taxon>
        <taxon>Fabales</taxon>
        <taxon>Fabaceae</taxon>
        <taxon>Papilionoideae</taxon>
        <taxon>50 kb inversion clade</taxon>
        <taxon>genistoids sensu lato</taxon>
        <taxon>core genistoids</taxon>
        <taxon>Crotalarieae</taxon>
        <taxon>Crotalaria</taxon>
    </lineage>
</organism>
<dbReference type="InterPro" id="IPR032861">
    <property type="entry name" value="TAXi_N"/>
</dbReference>
<evidence type="ECO:0000256" key="5">
    <source>
        <dbReference type="ARBA" id="ARBA00023180"/>
    </source>
</evidence>
<feature type="chain" id="PRO_5042978112" description="Peptidase A1 domain-containing protein" evidence="6">
    <location>
        <begin position="20"/>
        <end position="402"/>
    </location>
</feature>
<sequence length="402" mass="44439">MKELIVLLLAFILLHDHLAAIPLSSSELSNKQRQGVVVNLIHRDFSPLSPFYNSSMTRSEILVKDAFRSVSRAKSFNSAILNYNNRLNRSTPDATTIFPMRGIWLMHLYVGTPLVESFTNADTGSDITWIQCMPCEECFPQLAPYFDPKKSSTNLIATCDSAVCGYYFPKRCSEANECTYRVVYGDGSATSGTVMTDTISFYKDGSLTYSNFVMGCGHNNGGIFLPEEVGITGLGGGKSSLISQLASNFEKELLLHLSLEAVKVNDNVLNTKDSTASNIIIDSGTTYTHLERSFYYKVEWAVVVAISEQAYPVPAVEPFNLCFKESKIIGFPDIRFQFAGGAELLLTKDHTFIRAAYNTVCLSIIPTDGISIFGSIQHMNFNVEYDLDAKTVSFAKADCSKE</sequence>
<keyword evidence="6" id="KW-0732">Signal</keyword>
<dbReference type="InterPro" id="IPR021109">
    <property type="entry name" value="Peptidase_aspartic_dom_sf"/>
</dbReference>